<keyword evidence="13" id="KW-1185">Reference proteome</keyword>
<evidence type="ECO:0000256" key="7">
    <source>
        <dbReference type="ARBA" id="ARBA00023049"/>
    </source>
</evidence>
<dbReference type="PANTHER" id="PTHR21666">
    <property type="entry name" value="PEPTIDASE-RELATED"/>
    <property type="match status" value="1"/>
</dbReference>
<dbReference type="CDD" id="cd12797">
    <property type="entry name" value="M23_peptidase"/>
    <property type="match status" value="1"/>
</dbReference>
<evidence type="ECO:0000256" key="5">
    <source>
        <dbReference type="ARBA" id="ARBA00022801"/>
    </source>
</evidence>
<dbReference type="Proteomes" id="UP000076825">
    <property type="component" value="Chromosome 1"/>
</dbReference>
<dbReference type="SUPFAM" id="SSF51261">
    <property type="entry name" value="Duplicated hybrid motif"/>
    <property type="match status" value="1"/>
</dbReference>
<dbReference type="AlphaFoldDB" id="A0A157SAR0"/>
<evidence type="ECO:0000256" key="6">
    <source>
        <dbReference type="ARBA" id="ARBA00022833"/>
    </source>
</evidence>
<dbReference type="InterPro" id="IPR011055">
    <property type="entry name" value="Dup_hybrid_motif"/>
</dbReference>
<keyword evidence="6" id="KW-0862">Zinc</keyword>
<dbReference type="GeneID" id="56587898"/>
<comment type="cofactor">
    <cofactor evidence="1">
        <name>Zn(2+)</name>
        <dbReference type="ChEBI" id="CHEBI:29105"/>
    </cofactor>
</comment>
<keyword evidence="8" id="KW-1133">Transmembrane helix</keyword>
<evidence type="ECO:0000256" key="2">
    <source>
        <dbReference type="ARBA" id="ARBA00004196"/>
    </source>
</evidence>
<feature type="transmembrane region" description="Helical" evidence="8">
    <location>
        <begin position="37"/>
        <end position="55"/>
    </location>
</feature>
<dbReference type="GO" id="GO:0030313">
    <property type="term" value="C:cell envelope"/>
    <property type="evidence" value="ECO:0007669"/>
    <property type="project" value="UniProtKB-SubCell"/>
</dbReference>
<organism evidence="12 13">
    <name type="scientific">Bordetella trematum</name>
    <dbReference type="NCBI Taxonomy" id="123899"/>
    <lineage>
        <taxon>Bacteria</taxon>
        <taxon>Pseudomonadati</taxon>
        <taxon>Pseudomonadota</taxon>
        <taxon>Betaproteobacteria</taxon>
        <taxon>Burkholderiales</taxon>
        <taxon>Alcaligenaceae</taxon>
        <taxon>Bordetella</taxon>
    </lineage>
</organism>
<keyword evidence="3" id="KW-0645">Protease</keyword>
<protein>
    <submittedName>
        <fullName evidence="12">Peptidase</fullName>
        <ecNumber evidence="12">3.4.24.75</ecNumber>
    </submittedName>
</protein>
<evidence type="ECO:0000256" key="3">
    <source>
        <dbReference type="ARBA" id="ARBA00022670"/>
    </source>
</evidence>
<dbReference type="Gene3D" id="2.70.70.10">
    <property type="entry name" value="Glucose Permease (Domain IIA)"/>
    <property type="match status" value="1"/>
</dbReference>
<reference evidence="12 13" key="1">
    <citation type="submission" date="2016-04" db="EMBL/GenBank/DDBJ databases">
        <authorList>
            <consortium name="Pathogen Informatics"/>
        </authorList>
    </citation>
    <scope>NUCLEOTIDE SEQUENCE [LARGE SCALE GENOMIC DNA]</scope>
    <source>
        <strain evidence="12 13">H044680328</strain>
    </source>
</reference>
<evidence type="ECO:0000256" key="8">
    <source>
        <dbReference type="SAM" id="Phobius"/>
    </source>
</evidence>
<dbReference type="InterPro" id="IPR054512">
    <property type="entry name" value="NMB0315-like_N"/>
</dbReference>
<keyword evidence="8" id="KW-0812">Transmembrane</keyword>
<evidence type="ECO:0000256" key="4">
    <source>
        <dbReference type="ARBA" id="ARBA00022723"/>
    </source>
</evidence>
<evidence type="ECO:0000259" key="10">
    <source>
        <dbReference type="Pfam" id="PF19425"/>
    </source>
</evidence>
<keyword evidence="8" id="KW-0472">Membrane</keyword>
<keyword evidence="4" id="KW-0479">Metal-binding</keyword>
<dbReference type="InterPro" id="IPR045834">
    <property type="entry name" value="Csd3_N2"/>
</dbReference>
<sequence>MQRGTNSLVRRLSQKLAARLAPPADPSKRGGSLIRRTLLVCSLGLFAGAAALGMVQQPDRSELPPLRLVDSVLPLQQEQIQVSANAPAPYISETRIRSGDTLASVLQRLDIDDGKLQGFLTHDPSARSIYRLYPGRAVQAATDDEGKLIWLRYIHTPGNEVGGQVVTKLLQVTAKDDGYEAKEITQGTNLQTRVAVGTIHSSLFAATDAAGIPDSITMQMADILGSKIDFLRDLRRGDEFRVVYEVRSHDGRYAGAGRLLAVEFINNGKPHNAVWFSADNKTGSYYDFDGTSLRGAFLRTALKFSRISSTFGMRMHPIHKTWTGHKGVDYAAPSGTPIHSTADGTVEFAGWKNGYGNVVIVKHFGKYSTLYAHQSRIRPGLKQGDKISQGDLIGYVGATGWATGPHLHYEFRINNQPVDPLSVDLPIARTLEPAEKRAFLQAVAPHKRQIELLAQLQQQNSPLEAQAKVATR</sequence>
<evidence type="ECO:0000259" key="11">
    <source>
        <dbReference type="Pfam" id="PF22310"/>
    </source>
</evidence>
<dbReference type="Pfam" id="PF01551">
    <property type="entry name" value="Peptidase_M23"/>
    <property type="match status" value="1"/>
</dbReference>
<dbReference type="EMBL" id="LT546645">
    <property type="protein sequence ID" value="SAI67333.1"/>
    <property type="molecule type" value="Genomic_DNA"/>
</dbReference>
<feature type="domain" description="M23ase beta-sheet core" evidence="9">
    <location>
        <begin position="324"/>
        <end position="420"/>
    </location>
</feature>
<dbReference type="GO" id="GO:0004222">
    <property type="term" value="F:metalloendopeptidase activity"/>
    <property type="evidence" value="ECO:0007669"/>
    <property type="project" value="TreeGrafter"/>
</dbReference>
<comment type="subcellular location">
    <subcellularLocation>
        <location evidence="2">Cell envelope</location>
    </subcellularLocation>
</comment>
<dbReference type="EC" id="3.4.24.75" evidence="12"/>
<evidence type="ECO:0000313" key="13">
    <source>
        <dbReference type="Proteomes" id="UP000076825"/>
    </source>
</evidence>
<dbReference type="InterPro" id="IPR016047">
    <property type="entry name" value="M23ase_b-sheet_dom"/>
</dbReference>
<gene>
    <name evidence="12" type="primary">lytM</name>
    <name evidence="12" type="ORF">SAMEA3906487_00696</name>
</gene>
<evidence type="ECO:0000259" key="9">
    <source>
        <dbReference type="Pfam" id="PF01551"/>
    </source>
</evidence>
<dbReference type="eggNOG" id="COG0739">
    <property type="taxonomic scope" value="Bacteria"/>
</dbReference>
<evidence type="ECO:0000256" key="1">
    <source>
        <dbReference type="ARBA" id="ARBA00001947"/>
    </source>
</evidence>
<keyword evidence="5 12" id="KW-0378">Hydrolase</keyword>
<name>A0A157SAR0_9BORD</name>
<dbReference type="GO" id="GO:0046872">
    <property type="term" value="F:metal ion binding"/>
    <property type="evidence" value="ECO:0007669"/>
    <property type="project" value="UniProtKB-KW"/>
</dbReference>
<dbReference type="Pfam" id="PF19425">
    <property type="entry name" value="Csd3_N2"/>
    <property type="match status" value="1"/>
</dbReference>
<dbReference type="KEGG" id="btrm:SAMEA390648700696"/>
<feature type="domain" description="Csd3-like second N-terminal" evidence="10">
    <location>
        <begin position="191"/>
        <end position="311"/>
    </location>
</feature>
<dbReference type="RefSeq" id="WP_025515565.1">
    <property type="nucleotide sequence ID" value="NZ_CP016340.1"/>
</dbReference>
<dbReference type="GO" id="GO:0006508">
    <property type="term" value="P:proteolysis"/>
    <property type="evidence" value="ECO:0007669"/>
    <property type="project" value="UniProtKB-KW"/>
</dbReference>
<dbReference type="PANTHER" id="PTHR21666:SF288">
    <property type="entry name" value="CELL DIVISION PROTEIN YTFB"/>
    <property type="match status" value="1"/>
</dbReference>
<feature type="domain" description="DD-carboxypeptidase/endopeptidase Mpg-like N-terminal" evidence="11">
    <location>
        <begin position="90"/>
        <end position="147"/>
    </location>
</feature>
<accession>A0A157SAR0</accession>
<dbReference type="OrthoDB" id="9815245at2"/>
<dbReference type="PATRIC" id="fig|123899.6.peg.669"/>
<dbReference type="Gene3D" id="3.10.450.350">
    <property type="match status" value="2"/>
</dbReference>
<dbReference type="STRING" id="123899.SAMEA3906487_00696"/>
<evidence type="ECO:0000313" key="12">
    <source>
        <dbReference type="EMBL" id="SAI67333.1"/>
    </source>
</evidence>
<proteinExistence type="predicted"/>
<dbReference type="InterPro" id="IPR050570">
    <property type="entry name" value="Cell_wall_metabolism_enzyme"/>
</dbReference>
<dbReference type="Pfam" id="PF22310">
    <property type="entry name" value="NMB0315_dom_I"/>
    <property type="match status" value="1"/>
</dbReference>
<keyword evidence="7" id="KW-0482">Metalloprotease</keyword>